<dbReference type="GO" id="GO:0005886">
    <property type="term" value="C:plasma membrane"/>
    <property type="evidence" value="ECO:0007669"/>
    <property type="project" value="UniProtKB-SubCell"/>
</dbReference>
<comment type="subcellular location">
    <subcellularLocation>
        <location evidence="1">Cell membrane</location>
        <topology evidence="1">Multi-pass membrane protein</topology>
    </subcellularLocation>
</comment>
<dbReference type="PANTHER" id="PTHR36506">
    <property type="entry name" value="PREFLAGELLIN PEPTIDASE"/>
    <property type="match status" value="1"/>
</dbReference>
<dbReference type="STRING" id="933801.Ahos_0481"/>
<dbReference type="InterPro" id="IPR009655">
    <property type="entry name" value="Preflagellin_peptidase_C"/>
</dbReference>
<dbReference type="eggNOG" id="arCOG02298">
    <property type="taxonomic scope" value="Archaea"/>
</dbReference>
<keyword evidence="10" id="KW-1185">Reference proteome</keyword>
<evidence type="ECO:0000313" key="9">
    <source>
        <dbReference type="EMBL" id="AEE93369.1"/>
    </source>
</evidence>
<evidence type="ECO:0000259" key="8">
    <source>
        <dbReference type="Pfam" id="PF06847"/>
    </source>
</evidence>
<dbReference type="PANTHER" id="PTHR36506:SF1">
    <property type="entry name" value="PREFLAGELLIN PEPTIDASE"/>
    <property type="match status" value="1"/>
</dbReference>
<proteinExistence type="predicted"/>
<dbReference type="InterPro" id="IPR000045">
    <property type="entry name" value="Prepilin_IV_endopep_pep"/>
</dbReference>
<name>F4B681_ACIHW</name>
<evidence type="ECO:0000256" key="4">
    <source>
        <dbReference type="ARBA" id="ARBA00022989"/>
    </source>
</evidence>
<dbReference type="EMBL" id="CP002535">
    <property type="protein sequence ID" value="AEE93369.1"/>
    <property type="molecule type" value="Genomic_DNA"/>
</dbReference>
<dbReference type="GO" id="GO:0004190">
    <property type="term" value="F:aspartic-type endopeptidase activity"/>
    <property type="evidence" value="ECO:0007669"/>
    <property type="project" value="InterPro"/>
</dbReference>
<organism evidence="9 10">
    <name type="scientific">Acidianus hospitalis (strain W1)</name>
    <dbReference type="NCBI Taxonomy" id="933801"/>
    <lineage>
        <taxon>Archaea</taxon>
        <taxon>Thermoproteota</taxon>
        <taxon>Thermoprotei</taxon>
        <taxon>Sulfolobales</taxon>
        <taxon>Sulfolobaceae</taxon>
        <taxon>Acidianus</taxon>
    </lineage>
</organism>
<sequence length="236" mass="27588">MLIYFLQIILTSIMLIHVSILDLKYREVDFKIWLIYLPLVVFFIFYVHRIDLFLYSYSLGVSVFVLYMFYKLSLMGGADLMAILIIGLSNPSVYPLFFPTFSKLGMEPLIVILYSSISVFLVSLYNLVKYFKYTQGMPFSKRIILALSAKRIKVKDFLNSSFLFPLTQVDDNGNVTLRSTFSIEEDDKEWKQKFRKLVEERRISEDSYIWVAWGVPVLPFMLIGYLLSLVLGFPFT</sequence>
<reference key="2">
    <citation type="journal article" date="2011" name="Extremophiles">
        <title>Genomic analyses of Acidianus hospitalis W1 a host for studying crenarchaeal virus and plasmid life cycles.</title>
        <authorList>
            <person name="You X.Y."/>
            <person name="Liu C."/>
            <person name="Wang S.Y."/>
            <person name="Jiang C.Y."/>
            <person name="Shah S.A."/>
            <person name="Prangishvili D."/>
            <person name="Liu S.J."/>
            <person name="Garrett R.A."/>
        </authorList>
    </citation>
    <scope>NUCLEOTIDE SEQUENCE</scope>
    <source>
        <strain>W1</strain>
    </source>
</reference>
<gene>
    <name evidence="9" type="ordered locus">Ahos_0481</name>
</gene>
<evidence type="ECO:0000259" key="7">
    <source>
        <dbReference type="Pfam" id="PF01478"/>
    </source>
</evidence>
<reference evidence="9 10" key="1">
    <citation type="journal article" date="2011" name="Extremophiles">
        <title>Genomic analysis of Acidianus hospitalis W1 a host for studying crenarchaeal virus and plasmid life cycles.</title>
        <authorList>
            <person name="You X.Y."/>
            <person name="Liu C."/>
            <person name="Wang S.Y."/>
            <person name="Jiang C.Y."/>
            <person name="Shah S.A."/>
            <person name="Prangishvili D."/>
            <person name="She Q."/>
            <person name="Liu S.J."/>
            <person name="Garrett R.A."/>
        </authorList>
    </citation>
    <scope>NUCLEOTIDE SEQUENCE [LARGE SCALE GENOMIC DNA]</scope>
    <source>
        <strain evidence="9 10">W1</strain>
    </source>
</reference>
<evidence type="ECO:0000313" key="10">
    <source>
        <dbReference type="Proteomes" id="UP000008458"/>
    </source>
</evidence>
<dbReference type="Pfam" id="PF06847">
    <property type="entry name" value="Arc_PepC_II"/>
    <property type="match status" value="1"/>
</dbReference>
<feature type="transmembrane region" description="Helical" evidence="6">
    <location>
        <begin position="30"/>
        <end position="47"/>
    </location>
</feature>
<dbReference type="Proteomes" id="UP000008458">
    <property type="component" value="Chromosome"/>
</dbReference>
<dbReference type="Gene3D" id="1.20.120.1220">
    <property type="match status" value="1"/>
</dbReference>
<evidence type="ECO:0000256" key="1">
    <source>
        <dbReference type="ARBA" id="ARBA00004651"/>
    </source>
</evidence>
<evidence type="ECO:0000256" key="3">
    <source>
        <dbReference type="ARBA" id="ARBA00022692"/>
    </source>
</evidence>
<keyword evidence="4 6" id="KW-1133">Transmembrane helix</keyword>
<evidence type="ECO:0000256" key="6">
    <source>
        <dbReference type="SAM" id="Phobius"/>
    </source>
</evidence>
<dbReference type="AlphaFoldDB" id="F4B681"/>
<evidence type="ECO:0000256" key="5">
    <source>
        <dbReference type="ARBA" id="ARBA00023136"/>
    </source>
</evidence>
<dbReference type="Gene3D" id="6.10.250.3240">
    <property type="match status" value="1"/>
</dbReference>
<evidence type="ECO:0000256" key="2">
    <source>
        <dbReference type="ARBA" id="ARBA00022475"/>
    </source>
</evidence>
<dbReference type="Pfam" id="PF01478">
    <property type="entry name" value="Peptidase_A24"/>
    <property type="match status" value="1"/>
</dbReference>
<protein>
    <submittedName>
        <fullName evidence="9">Peptidase A24B, FlaK domain protein</fullName>
    </submittedName>
</protein>
<feature type="transmembrane region" description="Helical" evidence="6">
    <location>
        <begin position="208"/>
        <end position="233"/>
    </location>
</feature>
<keyword evidence="3 6" id="KW-0812">Transmembrane</keyword>
<dbReference type="HOGENOM" id="CLU_102058_0_0_2"/>
<feature type="transmembrane region" description="Helical" evidence="6">
    <location>
        <begin position="6"/>
        <end position="23"/>
    </location>
</feature>
<feature type="domain" description="Prepilin type IV endopeptidase peptidase" evidence="7">
    <location>
        <begin position="10"/>
        <end position="121"/>
    </location>
</feature>
<feature type="domain" description="Preflagellin peptidase C-terminal" evidence="8">
    <location>
        <begin position="141"/>
        <end position="232"/>
    </location>
</feature>
<keyword evidence="2" id="KW-1003">Cell membrane</keyword>
<dbReference type="InterPro" id="IPR052218">
    <property type="entry name" value="Preflagellin_Peptidase"/>
</dbReference>
<keyword evidence="5 6" id="KW-0472">Membrane</keyword>
<accession>F4B681</accession>
<feature type="transmembrane region" description="Helical" evidence="6">
    <location>
        <begin position="109"/>
        <end position="128"/>
    </location>
</feature>
<dbReference type="KEGG" id="aho:Ahos_0481"/>